<evidence type="ECO:0000256" key="5">
    <source>
        <dbReference type="ARBA" id="ARBA00022723"/>
    </source>
</evidence>
<feature type="region of interest" description="Disordered" evidence="11">
    <location>
        <begin position="311"/>
        <end position="331"/>
    </location>
</feature>
<evidence type="ECO:0000256" key="3">
    <source>
        <dbReference type="ARBA" id="ARBA00006559"/>
    </source>
</evidence>
<comment type="catalytic activity">
    <reaction evidence="1 10">
        <text>ATP-dependent breakage, passage and rejoining of double-stranded DNA.</text>
        <dbReference type="EC" id="5.6.2.2"/>
    </reaction>
</comment>
<evidence type="ECO:0000256" key="9">
    <source>
        <dbReference type="ARBA" id="ARBA00023235"/>
    </source>
</evidence>
<evidence type="ECO:0000256" key="7">
    <source>
        <dbReference type="ARBA" id="ARBA00023029"/>
    </source>
</evidence>
<dbReference type="InterPro" id="IPR002815">
    <property type="entry name" value="Spo11/TopoVI_A"/>
</dbReference>
<dbReference type="GO" id="GO:0000228">
    <property type="term" value="C:nuclear chromosome"/>
    <property type="evidence" value="ECO:0007669"/>
    <property type="project" value="TreeGrafter"/>
</dbReference>
<feature type="active site" description="O-(5'-phospho-DNA)-tyrosine intermediate" evidence="10">
    <location>
        <position position="124"/>
    </location>
</feature>
<comment type="caution">
    <text evidence="14">The sequence shown here is derived from an EMBL/GenBank/DDBJ whole genome shotgun (WGS) entry which is preliminary data.</text>
</comment>
<evidence type="ECO:0000313" key="14">
    <source>
        <dbReference type="EMBL" id="KAK4137711.1"/>
    </source>
</evidence>
<evidence type="ECO:0000259" key="12">
    <source>
        <dbReference type="Pfam" id="PF04406"/>
    </source>
</evidence>
<sequence>MNGHRIPAHRSGNQSSLIGLDNVVQIPCGSRDGALSQIETLLESIVDAIIHDDELVIPYQSARSLQTGPGQVSARRDGRQLDVLRFPGRTIQEAKKFEGLFRILELSHEALLSGNLITKRNIYYQNPELFRSQSVVDDMVDNLARTLGVGREDLNIVAAAKGLIAGPIDLILHDGSVHSCDTQSDTGVLLPSITSMSEINFRSTRWLLVIEKEATFRTLAAAQYPRESGSGHGILLTAKGFPDLATRRFLCVLHRIRPDIPQFALVDFDPHGVAIMRTYKYGSQRLDHEEGVTAPALRWLGIRSDDILGGNAPGHNGGCNDTGGHNPSSQESVVDGLEERRAKRARISKANAPSESVLPLTQRDRKKAIEIMREISAADSIDADGQEQMRELQRMLVLNIKAEIQAVDNYGDIASWLDSKLGM</sequence>
<name>A0AAN6URX3_9PEZI</name>
<dbReference type="GO" id="GO:0046872">
    <property type="term" value="F:metal ion binding"/>
    <property type="evidence" value="ECO:0007669"/>
    <property type="project" value="UniProtKB-KW"/>
</dbReference>
<keyword evidence="9 10" id="KW-0413">Isomerase</keyword>
<dbReference type="Gene3D" id="1.10.10.10">
    <property type="entry name" value="Winged helix-like DNA-binding domain superfamily/Winged helix DNA-binding domain"/>
    <property type="match status" value="1"/>
</dbReference>
<feature type="domain" description="Topoisomerase 6 subunit A/Spo11 TOPRIM" evidence="13">
    <location>
        <begin position="207"/>
        <end position="313"/>
    </location>
</feature>
<dbReference type="PRINTS" id="PR01550">
    <property type="entry name" value="TOP6AFAMILY"/>
</dbReference>
<dbReference type="GO" id="GO:0005524">
    <property type="term" value="F:ATP binding"/>
    <property type="evidence" value="ECO:0007669"/>
    <property type="project" value="InterPro"/>
</dbReference>
<dbReference type="Pfam" id="PF04406">
    <property type="entry name" value="TP6A_N"/>
    <property type="match status" value="1"/>
</dbReference>
<dbReference type="SUPFAM" id="SSF56726">
    <property type="entry name" value="DNA topoisomerase IV, alpha subunit"/>
    <property type="match status" value="1"/>
</dbReference>
<dbReference type="PANTHER" id="PTHR10848">
    <property type="entry name" value="MEIOTIC RECOMBINATION PROTEIN SPO11"/>
    <property type="match status" value="1"/>
</dbReference>
<evidence type="ECO:0000256" key="11">
    <source>
        <dbReference type="SAM" id="MobiDB-lite"/>
    </source>
</evidence>
<dbReference type="GO" id="GO:0042138">
    <property type="term" value="P:meiotic DNA double-strand break formation"/>
    <property type="evidence" value="ECO:0007669"/>
    <property type="project" value="TreeGrafter"/>
</dbReference>
<evidence type="ECO:0000256" key="6">
    <source>
        <dbReference type="ARBA" id="ARBA00022842"/>
    </source>
</evidence>
<dbReference type="Pfam" id="PF21180">
    <property type="entry name" value="TOP6A-Spo11_Toprim"/>
    <property type="match status" value="1"/>
</dbReference>
<feature type="compositionally biased region" description="Gly residues" evidence="11">
    <location>
        <begin position="311"/>
        <end position="321"/>
    </location>
</feature>
<dbReference type="InterPro" id="IPR036388">
    <property type="entry name" value="WH-like_DNA-bd_sf"/>
</dbReference>
<evidence type="ECO:0000256" key="8">
    <source>
        <dbReference type="ARBA" id="ARBA00023125"/>
    </source>
</evidence>
<keyword evidence="7 10" id="KW-0799">Topoisomerase</keyword>
<dbReference type="InterPro" id="IPR036078">
    <property type="entry name" value="Spo11/TopoVI_A_sf"/>
</dbReference>
<dbReference type="GO" id="GO:0003918">
    <property type="term" value="F:DNA topoisomerase type II (double strand cut, ATP-hydrolyzing) activity"/>
    <property type="evidence" value="ECO:0007669"/>
    <property type="project" value="UniProtKB-UniRule"/>
</dbReference>
<dbReference type="CDD" id="cd00223">
    <property type="entry name" value="TOPRIM_TopoIIB_SPO"/>
    <property type="match status" value="1"/>
</dbReference>
<proteinExistence type="inferred from homology"/>
<dbReference type="PROSITE" id="PS52041">
    <property type="entry name" value="TOPO_IIB"/>
    <property type="match status" value="1"/>
</dbReference>
<evidence type="ECO:0000259" key="13">
    <source>
        <dbReference type="Pfam" id="PF21180"/>
    </source>
</evidence>
<gene>
    <name evidence="14" type="ORF">BT67DRAFT_483616</name>
</gene>
<dbReference type="EC" id="5.6.2.2" evidence="4"/>
<evidence type="ECO:0000256" key="1">
    <source>
        <dbReference type="ARBA" id="ARBA00000185"/>
    </source>
</evidence>
<organism evidence="14 15">
    <name type="scientific">Trichocladium antarcticum</name>
    <dbReference type="NCBI Taxonomy" id="1450529"/>
    <lineage>
        <taxon>Eukaryota</taxon>
        <taxon>Fungi</taxon>
        <taxon>Dikarya</taxon>
        <taxon>Ascomycota</taxon>
        <taxon>Pezizomycotina</taxon>
        <taxon>Sordariomycetes</taxon>
        <taxon>Sordariomycetidae</taxon>
        <taxon>Sordariales</taxon>
        <taxon>Chaetomiaceae</taxon>
        <taxon>Trichocladium</taxon>
    </lineage>
</organism>
<dbReference type="GO" id="GO:0000706">
    <property type="term" value="P:meiotic DNA double-strand break processing"/>
    <property type="evidence" value="ECO:0007669"/>
    <property type="project" value="TreeGrafter"/>
</dbReference>
<evidence type="ECO:0000256" key="4">
    <source>
        <dbReference type="ARBA" id="ARBA00012895"/>
    </source>
</evidence>
<comment type="cofactor">
    <cofactor evidence="2">
        <name>Mg(2+)</name>
        <dbReference type="ChEBI" id="CHEBI:18420"/>
    </cofactor>
</comment>
<comment type="similarity">
    <text evidence="3 10">Belongs to the TOP6A family.</text>
</comment>
<reference evidence="14" key="1">
    <citation type="journal article" date="2023" name="Mol. Phylogenet. Evol.">
        <title>Genome-scale phylogeny and comparative genomics of the fungal order Sordariales.</title>
        <authorList>
            <person name="Hensen N."/>
            <person name="Bonometti L."/>
            <person name="Westerberg I."/>
            <person name="Brannstrom I.O."/>
            <person name="Guillou S."/>
            <person name="Cros-Aarteil S."/>
            <person name="Calhoun S."/>
            <person name="Haridas S."/>
            <person name="Kuo A."/>
            <person name="Mondo S."/>
            <person name="Pangilinan J."/>
            <person name="Riley R."/>
            <person name="LaButti K."/>
            <person name="Andreopoulos B."/>
            <person name="Lipzen A."/>
            <person name="Chen C."/>
            <person name="Yan M."/>
            <person name="Daum C."/>
            <person name="Ng V."/>
            <person name="Clum A."/>
            <person name="Steindorff A."/>
            <person name="Ohm R.A."/>
            <person name="Martin F."/>
            <person name="Silar P."/>
            <person name="Natvig D.O."/>
            <person name="Lalanne C."/>
            <person name="Gautier V."/>
            <person name="Ament-Velasquez S.L."/>
            <person name="Kruys A."/>
            <person name="Hutchinson M.I."/>
            <person name="Powell A.J."/>
            <person name="Barry K."/>
            <person name="Miller A.N."/>
            <person name="Grigoriev I.V."/>
            <person name="Debuchy R."/>
            <person name="Gladieux P."/>
            <person name="Hiltunen Thoren M."/>
            <person name="Johannesson H."/>
        </authorList>
    </citation>
    <scope>NUCLEOTIDE SEQUENCE</scope>
    <source>
        <strain evidence="14">CBS 123565</strain>
    </source>
</reference>
<accession>A0AAN6URX3</accession>
<dbReference type="GO" id="GO:0007131">
    <property type="term" value="P:reciprocal meiotic recombination"/>
    <property type="evidence" value="ECO:0007669"/>
    <property type="project" value="TreeGrafter"/>
</dbReference>
<evidence type="ECO:0000256" key="10">
    <source>
        <dbReference type="PROSITE-ProRule" id="PRU01385"/>
    </source>
</evidence>
<evidence type="ECO:0000313" key="15">
    <source>
        <dbReference type="Proteomes" id="UP001304895"/>
    </source>
</evidence>
<protein>
    <recommendedName>
        <fullName evidence="4">DNA topoisomerase (ATP-hydrolyzing)</fullName>
        <ecNumber evidence="4">5.6.2.2</ecNumber>
    </recommendedName>
</protein>
<dbReference type="InterPro" id="IPR013049">
    <property type="entry name" value="Spo11/TopoVI_A_N"/>
</dbReference>
<feature type="domain" description="Spo11/DNA topoisomerase VI subunit A N-terminal" evidence="12">
    <location>
        <begin position="95"/>
        <end position="156"/>
    </location>
</feature>
<keyword evidence="6" id="KW-0460">Magnesium</keyword>
<dbReference type="EMBL" id="MU853402">
    <property type="protein sequence ID" value="KAK4137711.1"/>
    <property type="molecule type" value="Genomic_DNA"/>
</dbReference>
<dbReference type="PANTHER" id="PTHR10848:SF0">
    <property type="entry name" value="MEIOTIC RECOMBINATION PROTEIN SPO11"/>
    <property type="match status" value="1"/>
</dbReference>
<keyword evidence="15" id="KW-1185">Reference proteome</keyword>
<dbReference type="InterPro" id="IPR034136">
    <property type="entry name" value="TOPRIM_Topo6A/Spo11"/>
</dbReference>
<keyword evidence="5" id="KW-0479">Metal-binding</keyword>
<reference evidence="14" key="2">
    <citation type="submission" date="2023-05" db="EMBL/GenBank/DDBJ databases">
        <authorList>
            <consortium name="Lawrence Berkeley National Laboratory"/>
            <person name="Steindorff A."/>
            <person name="Hensen N."/>
            <person name="Bonometti L."/>
            <person name="Westerberg I."/>
            <person name="Brannstrom I.O."/>
            <person name="Guillou S."/>
            <person name="Cros-Aarteil S."/>
            <person name="Calhoun S."/>
            <person name="Haridas S."/>
            <person name="Kuo A."/>
            <person name="Mondo S."/>
            <person name="Pangilinan J."/>
            <person name="Riley R."/>
            <person name="Labutti K."/>
            <person name="Andreopoulos B."/>
            <person name="Lipzen A."/>
            <person name="Chen C."/>
            <person name="Yanf M."/>
            <person name="Daum C."/>
            <person name="Ng V."/>
            <person name="Clum A."/>
            <person name="Ohm R."/>
            <person name="Martin F."/>
            <person name="Silar P."/>
            <person name="Natvig D."/>
            <person name="Lalanne C."/>
            <person name="Gautier V."/>
            <person name="Ament-Velasquez S.L."/>
            <person name="Kruys A."/>
            <person name="Hutchinson M.I."/>
            <person name="Powell A.J."/>
            <person name="Barry K."/>
            <person name="Miller A.N."/>
            <person name="Grigoriev I.V."/>
            <person name="Debuchy R."/>
            <person name="Gladieux P."/>
            <person name="Thoren M.H."/>
            <person name="Johannesson H."/>
        </authorList>
    </citation>
    <scope>NUCLEOTIDE SEQUENCE</scope>
    <source>
        <strain evidence="14">CBS 123565</strain>
    </source>
</reference>
<dbReference type="Gene3D" id="3.40.1360.10">
    <property type="match status" value="1"/>
</dbReference>
<keyword evidence="8 10" id="KW-0238">DNA-binding</keyword>
<dbReference type="GO" id="GO:0003677">
    <property type="term" value="F:DNA binding"/>
    <property type="evidence" value="ECO:0007669"/>
    <property type="project" value="UniProtKB-UniRule"/>
</dbReference>
<dbReference type="Proteomes" id="UP001304895">
    <property type="component" value="Unassembled WGS sequence"/>
</dbReference>
<evidence type="ECO:0000256" key="2">
    <source>
        <dbReference type="ARBA" id="ARBA00001946"/>
    </source>
</evidence>
<dbReference type="AlphaFoldDB" id="A0AAN6URX3"/>